<dbReference type="PIRSF" id="PIRSF029063">
    <property type="entry name" value="IV_sec_VirJ"/>
    <property type="match status" value="1"/>
</dbReference>
<dbReference type="InterPro" id="IPR010333">
    <property type="entry name" value="VirJ"/>
</dbReference>
<evidence type="ECO:0000256" key="1">
    <source>
        <dbReference type="SAM" id="SignalP"/>
    </source>
</evidence>
<feature type="chain" id="PRO_5013164849" evidence="1">
    <location>
        <begin position="22"/>
        <end position="419"/>
    </location>
</feature>
<evidence type="ECO:0000313" key="4">
    <source>
        <dbReference type="Proteomes" id="UP000192917"/>
    </source>
</evidence>
<dbReference type="Proteomes" id="UP000192917">
    <property type="component" value="Unassembled WGS sequence"/>
</dbReference>
<keyword evidence="4" id="KW-1185">Reference proteome</keyword>
<gene>
    <name evidence="3" type="ORF">SAMN05428998_12940</name>
</gene>
<proteinExistence type="predicted"/>
<dbReference type="Gene3D" id="3.40.50.1820">
    <property type="entry name" value="alpha/beta hydrolase"/>
    <property type="match status" value="2"/>
</dbReference>
<dbReference type="Pfam" id="PF06057">
    <property type="entry name" value="VirJ"/>
    <property type="match status" value="1"/>
</dbReference>
<dbReference type="InterPro" id="IPR011225">
    <property type="entry name" value="IV_sec_VirJ"/>
</dbReference>
<accession>A0A1Y6CJI3</accession>
<keyword evidence="1" id="KW-0732">Signal</keyword>
<reference evidence="3 4" key="1">
    <citation type="submission" date="2017-04" db="EMBL/GenBank/DDBJ databases">
        <authorList>
            <person name="Afonso C.L."/>
            <person name="Miller P.J."/>
            <person name="Scott M.A."/>
            <person name="Spackman E."/>
            <person name="Goraichik I."/>
            <person name="Dimitrov K.M."/>
            <person name="Suarez D.L."/>
            <person name="Swayne D.E."/>
        </authorList>
    </citation>
    <scope>NUCLEOTIDE SEQUENCE [LARGE SCALE GENOMIC DNA]</scope>
    <source>
        <strain evidence="3 4">USBA 355</strain>
    </source>
</reference>
<name>A0A1Y6CJI3_9PROT</name>
<dbReference type="AlphaFoldDB" id="A0A1Y6CJI3"/>
<dbReference type="SUPFAM" id="SSF53474">
    <property type="entry name" value="alpha/beta-Hydrolases"/>
    <property type="match status" value="2"/>
</dbReference>
<dbReference type="STRING" id="560819.SAMN05428998_12940"/>
<evidence type="ECO:0000259" key="2">
    <source>
        <dbReference type="Pfam" id="PF06057"/>
    </source>
</evidence>
<organism evidence="3 4">
    <name type="scientific">Tistlia consotensis USBA 355</name>
    <dbReference type="NCBI Taxonomy" id="560819"/>
    <lineage>
        <taxon>Bacteria</taxon>
        <taxon>Pseudomonadati</taxon>
        <taxon>Pseudomonadota</taxon>
        <taxon>Alphaproteobacteria</taxon>
        <taxon>Rhodospirillales</taxon>
        <taxon>Rhodovibrionaceae</taxon>
        <taxon>Tistlia</taxon>
    </lineage>
</organism>
<dbReference type="EMBL" id="FWZX01000029">
    <property type="protein sequence ID" value="SMF70529.1"/>
    <property type="molecule type" value="Genomic_DNA"/>
</dbReference>
<feature type="domain" description="Bacterial virulence" evidence="2">
    <location>
        <begin position="231"/>
        <end position="418"/>
    </location>
</feature>
<dbReference type="InterPro" id="IPR029058">
    <property type="entry name" value="AB_hydrolase_fold"/>
</dbReference>
<protein>
    <submittedName>
        <fullName evidence="3">Type IV secretory pathway, VirJ component</fullName>
    </submittedName>
</protein>
<evidence type="ECO:0000313" key="3">
    <source>
        <dbReference type="EMBL" id="SMF70529.1"/>
    </source>
</evidence>
<dbReference type="RefSeq" id="WP_159460329.1">
    <property type="nucleotide sequence ID" value="NZ_FWZX01000029.1"/>
</dbReference>
<sequence length="419" mass="43716">MRDLLLAFLATAFLLPLPAAAAPSRDSDGRLADLRLYNEAAVDDGLVFLFSEGAGWSATDEEDARAVAAAGYAVVGLDGAATLARAQAAEQGECIYLVSDIEALSKALRRRAGAASYHSPVLAGRGLGGLLAEVALAQAPAATVAGAAAIAPDAALPGRLPFCPGARAERRDAGFGYALQADLPGWLDARADAGGGLVAAIQEGQAGRDGDGPLSDLPLVALPSQGRPRALAVVFSGDGGWRDLDKQIAEILAKRGVAAVGWDSLRYFWSEKTPATVAADLSRVLRHYRKAWAVDRVLLIGYSFGADILPAVIADLPATDRSAVVQVSLLGLGPSAHFKIEVEGWLGIDAAGGSPIEPALDRLAPGRVQCFMGREEEDSLCRNRYFDSAERIVTDGGHHFDGDYEALAARILAGLDKRG</sequence>
<feature type="signal peptide" evidence="1">
    <location>
        <begin position="1"/>
        <end position="21"/>
    </location>
</feature>